<evidence type="ECO:0000256" key="2">
    <source>
        <dbReference type="SAM" id="SignalP"/>
    </source>
</evidence>
<dbReference type="InterPro" id="IPR001563">
    <property type="entry name" value="Peptidase_S10"/>
</dbReference>
<comment type="caution">
    <text evidence="3">The sequence shown here is derived from an EMBL/GenBank/DDBJ whole genome shotgun (WGS) entry which is preliminary data.</text>
</comment>
<reference evidence="3 4" key="1">
    <citation type="journal article" date="2021" name="Elife">
        <title>Chloroplast acquisition without the gene transfer in kleptoplastic sea slugs, Plakobranchus ocellatus.</title>
        <authorList>
            <person name="Maeda T."/>
            <person name="Takahashi S."/>
            <person name="Yoshida T."/>
            <person name="Shimamura S."/>
            <person name="Takaki Y."/>
            <person name="Nagai Y."/>
            <person name="Toyoda A."/>
            <person name="Suzuki Y."/>
            <person name="Arimoto A."/>
            <person name="Ishii H."/>
            <person name="Satoh N."/>
            <person name="Nishiyama T."/>
            <person name="Hasebe M."/>
            <person name="Maruyama T."/>
            <person name="Minagawa J."/>
            <person name="Obokata J."/>
            <person name="Shigenobu S."/>
        </authorList>
    </citation>
    <scope>NUCLEOTIDE SEQUENCE [LARGE SCALE GENOMIC DNA]</scope>
</reference>
<dbReference type="SUPFAM" id="SSF53474">
    <property type="entry name" value="alpha/beta-Hydrolases"/>
    <property type="match status" value="1"/>
</dbReference>
<dbReference type="AlphaFoldDB" id="A0AAV4ID03"/>
<comment type="similarity">
    <text evidence="1">Belongs to the peptidase S10 family.</text>
</comment>
<dbReference type="Pfam" id="PF00450">
    <property type="entry name" value="Peptidase_S10"/>
    <property type="match status" value="1"/>
</dbReference>
<feature type="signal peptide" evidence="2">
    <location>
        <begin position="1"/>
        <end position="23"/>
    </location>
</feature>
<proteinExistence type="inferred from homology"/>
<sequence>MAFYNLPILFLITIATLLWLVVGLPLNQKPLLLTPYIEAGNIPGAVDACKVVDPCNISDPQQDCGASIPESYAGFLTVNKTLGNHLFFWYFPSQENDSAPLLIWLNGGPGISSMMGLLWENGPLQVRRSSPGE</sequence>
<evidence type="ECO:0000313" key="3">
    <source>
        <dbReference type="EMBL" id="GFS06999.1"/>
    </source>
</evidence>
<keyword evidence="3" id="KW-0378">Hydrolase</keyword>
<dbReference type="Proteomes" id="UP000762676">
    <property type="component" value="Unassembled WGS sequence"/>
</dbReference>
<organism evidence="3 4">
    <name type="scientific">Elysia marginata</name>
    <dbReference type="NCBI Taxonomy" id="1093978"/>
    <lineage>
        <taxon>Eukaryota</taxon>
        <taxon>Metazoa</taxon>
        <taxon>Spiralia</taxon>
        <taxon>Lophotrochozoa</taxon>
        <taxon>Mollusca</taxon>
        <taxon>Gastropoda</taxon>
        <taxon>Heterobranchia</taxon>
        <taxon>Euthyneura</taxon>
        <taxon>Panpulmonata</taxon>
        <taxon>Sacoglossa</taxon>
        <taxon>Placobranchoidea</taxon>
        <taxon>Plakobranchidae</taxon>
        <taxon>Elysia</taxon>
    </lineage>
</organism>
<dbReference type="Gene3D" id="3.40.50.1820">
    <property type="entry name" value="alpha/beta hydrolase"/>
    <property type="match status" value="1"/>
</dbReference>
<keyword evidence="3" id="KW-0121">Carboxypeptidase</keyword>
<keyword evidence="3" id="KW-0645">Protease</keyword>
<keyword evidence="2" id="KW-0732">Signal</keyword>
<dbReference type="EMBL" id="BMAT01002446">
    <property type="protein sequence ID" value="GFS06999.1"/>
    <property type="molecule type" value="Genomic_DNA"/>
</dbReference>
<dbReference type="GO" id="GO:0004185">
    <property type="term" value="F:serine-type carboxypeptidase activity"/>
    <property type="evidence" value="ECO:0007669"/>
    <property type="project" value="InterPro"/>
</dbReference>
<gene>
    <name evidence="3" type="ORF">ElyMa_001238700</name>
</gene>
<name>A0AAV4ID03_9GAST</name>
<feature type="chain" id="PRO_5043876044" evidence="2">
    <location>
        <begin position="24"/>
        <end position="133"/>
    </location>
</feature>
<protein>
    <submittedName>
        <fullName evidence="3">Carboxypeptidase</fullName>
    </submittedName>
</protein>
<feature type="non-terminal residue" evidence="3">
    <location>
        <position position="133"/>
    </location>
</feature>
<dbReference type="InterPro" id="IPR029058">
    <property type="entry name" value="AB_hydrolase_fold"/>
</dbReference>
<keyword evidence="4" id="KW-1185">Reference proteome</keyword>
<evidence type="ECO:0000313" key="4">
    <source>
        <dbReference type="Proteomes" id="UP000762676"/>
    </source>
</evidence>
<evidence type="ECO:0000256" key="1">
    <source>
        <dbReference type="ARBA" id="ARBA00009431"/>
    </source>
</evidence>
<dbReference type="GO" id="GO:0006508">
    <property type="term" value="P:proteolysis"/>
    <property type="evidence" value="ECO:0007669"/>
    <property type="project" value="InterPro"/>
</dbReference>
<accession>A0AAV4ID03</accession>